<feature type="binding site" evidence="6">
    <location>
        <begin position="208"/>
        <end position="212"/>
    </location>
    <ligand>
        <name>ATP</name>
        <dbReference type="ChEBI" id="CHEBI:30616"/>
    </ligand>
</feature>
<keyword evidence="9" id="KW-1185">Reference proteome</keyword>
<feature type="binding site" evidence="6">
    <location>
        <begin position="331"/>
        <end position="335"/>
    </location>
    <ligand>
        <name>ATP</name>
        <dbReference type="ChEBI" id="CHEBI:30616"/>
    </ligand>
</feature>
<dbReference type="PROSITE" id="PS01076">
    <property type="entry name" value="ACETATE_KINASE_2"/>
    <property type="match status" value="1"/>
</dbReference>
<feature type="binding site" evidence="6">
    <location>
        <position position="91"/>
    </location>
    <ligand>
        <name>substrate</name>
    </ligand>
</feature>
<dbReference type="GO" id="GO:0005524">
    <property type="term" value="F:ATP binding"/>
    <property type="evidence" value="ECO:0007669"/>
    <property type="project" value="UniProtKB-KW"/>
</dbReference>
<feature type="active site" description="Proton donor/acceptor" evidence="6">
    <location>
        <position position="148"/>
    </location>
</feature>
<dbReference type="Proteomes" id="UP000030700">
    <property type="component" value="Unassembled WGS sequence"/>
</dbReference>
<evidence type="ECO:0000256" key="1">
    <source>
        <dbReference type="ARBA" id="ARBA00008748"/>
    </source>
</evidence>
<feature type="binding site" evidence="6">
    <location>
        <begin position="283"/>
        <end position="285"/>
    </location>
    <ligand>
        <name>ATP</name>
        <dbReference type="ChEBI" id="CHEBI:30616"/>
    </ligand>
</feature>
<feature type="binding site" evidence="6">
    <location>
        <position position="7"/>
    </location>
    <ligand>
        <name>Mg(2+)</name>
        <dbReference type="ChEBI" id="CHEBI:18420"/>
    </ligand>
</feature>
<dbReference type="PROSITE" id="PS01075">
    <property type="entry name" value="ACETATE_KINASE_1"/>
    <property type="match status" value="1"/>
</dbReference>
<dbReference type="Pfam" id="PF00871">
    <property type="entry name" value="Acetate_kinase"/>
    <property type="match status" value="1"/>
</dbReference>
<dbReference type="HAMAP" id="MF_00020">
    <property type="entry name" value="Acetate_kinase"/>
    <property type="match status" value="1"/>
</dbReference>
<comment type="cofactor">
    <cofactor evidence="6">
        <name>Mg(2+)</name>
        <dbReference type="ChEBI" id="CHEBI:18420"/>
    </cofactor>
    <cofactor evidence="6">
        <name>Mn(2+)</name>
        <dbReference type="ChEBI" id="CHEBI:29035"/>
    </cofactor>
    <text evidence="6">Mg(2+). Can also accept Mn(2+).</text>
</comment>
<keyword evidence="5 6" id="KW-0067">ATP-binding</keyword>
<keyword evidence="4 6" id="KW-0418">Kinase</keyword>
<evidence type="ECO:0000256" key="6">
    <source>
        <dbReference type="HAMAP-Rule" id="MF_00020"/>
    </source>
</evidence>
<evidence type="ECO:0000256" key="7">
    <source>
        <dbReference type="RuleBase" id="RU003835"/>
    </source>
</evidence>
<keyword evidence="2 6" id="KW-0808">Transferase</keyword>
<keyword evidence="6" id="KW-0460">Magnesium</keyword>
<evidence type="ECO:0000256" key="3">
    <source>
        <dbReference type="ARBA" id="ARBA00022741"/>
    </source>
</evidence>
<feature type="site" description="Transition state stabilizer" evidence="6">
    <location>
        <position position="180"/>
    </location>
</feature>
<dbReference type="GO" id="GO:0005737">
    <property type="term" value="C:cytoplasm"/>
    <property type="evidence" value="ECO:0007669"/>
    <property type="project" value="UniProtKB-SubCell"/>
</dbReference>
<dbReference type="InterPro" id="IPR000890">
    <property type="entry name" value="Aliphatic_acid_kin_short-chain"/>
</dbReference>
<dbReference type="NCBIfam" id="TIGR00016">
    <property type="entry name" value="ackA"/>
    <property type="match status" value="1"/>
</dbReference>
<dbReference type="PIRSF" id="PIRSF000722">
    <property type="entry name" value="Acetate_prop_kin"/>
    <property type="match status" value="1"/>
</dbReference>
<evidence type="ECO:0000313" key="8">
    <source>
        <dbReference type="EMBL" id="GAK51336.1"/>
    </source>
</evidence>
<dbReference type="PANTHER" id="PTHR21060">
    <property type="entry name" value="ACETATE KINASE"/>
    <property type="match status" value="1"/>
</dbReference>
<comment type="function">
    <text evidence="6">Catalyzes the formation of acetyl phosphate from acetate and ATP. Can also catalyze the reverse reaction.</text>
</comment>
<dbReference type="EC" id="2.7.2.1" evidence="6"/>
<evidence type="ECO:0000313" key="9">
    <source>
        <dbReference type="Proteomes" id="UP000030700"/>
    </source>
</evidence>
<dbReference type="Gene3D" id="3.30.420.40">
    <property type="match status" value="2"/>
</dbReference>
<keyword evidence="6" id="KW-0479">Metal-binding</keyword>
<dbReference type="PANTHER" id="PTHR21060:SF15">
    <property type="entry name" value="ACETATE KINASE-RELATED"/>
    <property type="match status" value="1"/>
</dbReference>
<feature type="binding site" evidence="6">
    <location>
        <position position="384"/>
    </location>
    <ligand>
        <name>Mg(2+)</name>
        <dbReference type="ChEBI" id="CHEBI:18420"/>
    </ligand>
</feature>
<accession>A0A081BLS0</accession>
<gene>
    <name evidence="6" type="primary">ackA</name>
    <name evidence="8" type="ORF">U14_02579</name>
</gene>
<organism evidence="8">
    <name type="scientific">Candidatus Moduliflexus flocculans</name>
    <dbReference type="NCBI Taxonomy" id="1499966"/>
    <lineage>
        <taxon>Bacteria</taxon>
        <taxon>Candidatus Moduliflexota</taxon>
        <taxon>Candidatus Moduliflexia</taxon>
        <taxon>Candidatus Moduliflexales</taxon>
        <taxon>Candidatus Moduliflexaceae</taxon>
    </lineage>
</organism>
<comment type="similarity">
    <text evidence="1 6 7">Belongs to the acetokinase family.</text>
</comment>
<dbReference type="GO" id="GO:0006083">
    <property type="term" value="P:acetate metabolic process"/>
    <property type="evidence" value="ECO:0007669"/>
    <property type="project" value="TreeGrafter"/>
</dbReference>
<dbReference type="UniPathway" id="UPA00340">
    <property type="reaction ID" value="UER00458"/>
</dbReference>
<dbReference type="GO" id="GO:0006085">
    <property type="term" value="P:acetyl-CoA biosynthetic process"/>
    <property type="evidence" value="ECO:0007669"/>
    <property type="project" value="UniProtKB-UniRule"/>
</dbReference>
<dbReference type="InterPro" id="IPR023865">
    <property type="entry name" value="Aliphatic_acid_kinase_CS"/>
</dbReference>
<feature type="binding site" evidence="6">
    <location>
        <position position="14"/>
    </location>
    <ligand>
        <name>ATP</name>
        <dbReference type="ChEBI" id="CHEBI:30616"/>
    </ligand>
</feature>
<dbReference type="AlphaFoldDB" id="A0A081BLS0"/>
<comment type="catalytic activity">
    <reaction evidence="6">
        <text>acetate + ATP = acetyl phosphate + ADP</text>
        <dbReference type="Rhea" id="RHEA:11352"/>
        <dbReference type="ChEBI" id="CHEBI:22191"/>
        <dbReference type="ChEBI" id="CHEBI:30089"/>
        <dbReference type="ChEBI" id="CHEBI:30616"/>
        <dbReference type="ChEBI" id="CHEBI:456216"/>
        <dbReference type="EC" id="2.7.2.1"/>
    </reaction>
</comment>
<dbReference type="HOGENOM" id="CLU_020352_0_1_0"/>
<keyword evidence="3 6" id="KW-0547">Nucleotide-binding</keyword>
<proteinExistence type="inferred from homology"/>
<evidence type="ECO:0000256" key="2">
    <source>
        <dbReference type="ARBA" id="ARBA00022679"/>
    </source>
</evidence>
<dbReference type="GO" id="GO:0008776">
    <property type="term" value="F:acetate kinase activity"/>
    <property type="evidence" value="ECO:0007669"/>
    <property type="project" value="UniProtKB-UniRule"/>
</dbReference>
<evidence type="ECO:0000256" key="5">
    <source>
        <dbReference type="ARBA" id="ARBA00022840"/>
    </source>
</evidence>
<feature type="site" description="Transition state stabilizer" evidence="6">
    <location>
        <position position="241"/>
    </location>
</feature>
<comment type="subcellular location">
    <subcellularLocation>
        <location evidence="6">Cytoplasm</location>
    </subcellularLocation>
</comment>
<dbReference type="InterPro" id="IPR043129">
    <property type="entry name" value="ATPase_NBD"/>
</dbReference>
<reference evidence="8" key="1">
    <citation type="journal article" date="2015" name="PeerJ">
        <title>First genomic representation of candidate bacterial phylum KSB3 points to enhanced environmental sensing as a trigger of wastewater bulking.</title>
        <authorList>
            <person name="Sekiguchi Y."/>
            <person name="Ohashi A."/>
            <person name="Parks D.H."/>
            <person name="Yamauchi T."/>
            <person name="Tyson G.W."/>
            <person name="Hugenholtz P."/>
        </authorList>
    </citation>
    <scope>NUCLEOTIDE SEQUENCE [LARGE SCALE GENOMIC DNA]</scope>
</reference>
<evidence type="ECO:0000256" key="4">
    <source>
        <dbReference type="ARBA" id="ARBA00022777"/>
    </source>
</evidence>
<dbReference type="PRINTS" id="PR00471">
    <property type="entry name" value="ACETATEKNASE"/>
</dbReference>
<dbReference type="STRING" id="1499966.U14_02579"/>
<keyword evidence="6" id="KW-0963">Cytoplasm</keyword>
<comment type="pathway">
    <text evidence="6">Metabolic intermediate biosynthesis; acetyl-CoA biosynthesis; acetyl-CoA from acetate: step 1/2.</text>
</comment>
<dbReference type="GO" id="GO:0000287">
    <property type="term" value="F:magnesium ion binding"/>
    <property type="evidence" value="ECO:0007669"/>
    <property type="project" value="UniProtKB-UniRule"/>
</dbReference>
<protein>
    <recommendedName>
        <fullName evidence="6">Acetate kinase</fullName>
        <ecNumber evidence="6">2.7.2.1</ecNumber>
    </recommendedName>
    <alternativeName>
        <fullName evidence="6">Acetokinase</fullName>
    </alternativeName>
</protein>
<name>A0A081BLS0_9BACT</name>
<comment type="subunit">
    <text evidence="6">Homodimer.</text>
</comment>
<dbReference type="SUPFAM" id="SSF53067">
    <property type="entry name" value="Actin-like ATPase domain"/>
    <property type="match status" value="2"/>
</dbReference>
<dbReference type="EMBL" id="DF820457">
    <property type="protein sequence ID" value="GAK51336.1"/>
    <property type="molecule type" value="Genomic_DNA"/>
</dbReference>
<sequence>MKILVLNCGSSSAKYQLFDMTDESVLAKGLVERIGMSDAILTHRPTGKEQYRAVQPLFEHTAAIKVISDALTHPKHGVISRIEEIEAVGHRVVHGGEKFTAATLVDEEVKDAITEYFDLAPLHNPAHLKGILAVEATLPNVPQVTVFDTAFHATIPRYAYLYALPYDLYQRYKVRRYGFHGTSHKFVANRAAALMQKDIASLKIITCHLGNGASIAAIDGGKSVETSMGFTPLEGLIMGTRCGDIDPAIIPFLMGKEELTIREVDAMLNKHSGLVGITGMSSDMRDIVKGIESGDDRAKLAMEMYVHRIRKYIGAYTVAMNGLDALVFTAGVGENNPAMLEQICQNLTCLGAVFDQERNAVRGGEHEISAAESKIRIWVIPTDEELMIARDTMQLVRSA</sequence>
<dbReference type="InterPro" id="IPR004372">
    <property type="entry name" value="Ac/propionate_kinase"/>
</dbReference>
<dbReference type="CDD" id="cd24010">
    <property type="entry name" value="ASKHA_NBD_AcK_PK"/>
    <property type="match status" value="1"/>
</dbReference>